<proteinExistence type="predicted"/>
<protein>
    <submittedName>
        <fullName evidence="1">Uncharacterized protein</fullName>
    </submittedName>
</protein>
<reference evidence="1 2" key="1">
    <citation type="submission" date="2013-11" db="EMBL/GenBank/DDBJ databases">
        <title>Genome sequencing of Stegodyphus mimosarum.</title>
        <authorList>
            <person name="Bechsgaard J."/>
        </authorList>
    </citation>
    <scope>NUCLEOTIDE SEQUENCE [LARGE SCALE GENOMIC DNA]</scope>
</reference>
<evidence type="ECO:0000313" key="1">
    <source>
        <dbReference type="EMBL" id="KFM71219.1"/>
    </source>
</evidence>
<dbReference type="OMA" id="QNPRITI"/>
<feature type="non-terminal residue" evidence="1">
    <location>
        <position position="281"/>
    </location>
</feature>
<dbReference type="AlphaFoldDB" id="A0A087U1I0"/>
<gene>
    <name evidence="1" type="ORF">X975_14059</name>
</gene>
<accession>A0A087U1I0</accession>
<sequence length="281" mass="32122">MPNDTSTYDANLLLSHPQQFIDTASSPICNNTLEENRTINFPLQSQRLSTSNPILRDHQCHNNFSVSSNQYNMATSPICCNNEQTSLSKSYADVLKSNQNQSRNHLPSLIILPKENMTNSQLQENLEKYNPISKLGVKINKISYMRKGGLVVSCSNKEDINKINTALENNDKIKQLVTLKIPTKRTPKCSISNLAKSTSANEIVDIISKNFQINNSDIKPIFKLNDKRNNAIKWIIECTPYVFKILMSQSIFHHGWRSHRITEFFGVRRCFNCQDFEHSPK</sequence>
<evidence type="ECO:0000313" key="2">
    <source>
        <dbReference type="Proteomes" id="UP000054359"/>
    </source>
</evidence>
<name>A0A087U1I0_STEMI</name>
<keyword evidence="2" id="KW-1185">Reference proteome</keyword>
<organism evidence="1 2">
    <name type="scientific">Stegodyphus mimosarum</name>
    <name type="common">African social velvet spider</name>
    <dbReference type="NCBI Taxonomy" id="407821"/>
    <lineage>
        <taxon>Eukaryota</taxon>
        <taxon>Metazoa</taxon>
        <taxon>Ecdysozoa</taxon>
        <taxon>Arthropoda</taxon>
        <taxon>Chelicerata</taxon>
        <taxon>Arachnida</taxon>
        <taxon>Araneae</taxon>
        <taxon>Araneomorphae</taxon>
        <taxon>Entelegynae</taxon>
        <taxon>Eresoidea</taxon>
        <taxon>Eresidae</taxon>
        <taxon>Stegodyphus</taxon>
    </lineage>
</organism>
<dbReference type="OrthoDB" id="6437361at2759"/>
<dbReference type="Proteomes" id="UP000054359">
    <property type="component" value="Unassembled WGS sequence"/>
</dbReference>
<dbReference type="EMBL" id="KK117708">
    <property type="protein sequence ID" value="KFM71219.1"/>
    <property type="molecule type" value="Genomic_DNA"/>
</dbReference>